<comment type="caution">
    <text evidence="1">The sequence shown here is derived from an EMBL/GenBank/DDBJ whole genome shotgun (WGS) entry which is preliminary data.</text>
</comment>
<name>A0ACA9QA31_9GLOM</name>
<feature type="non-terminal residue" evidence="1">
    <location>
        <position position="1"/>
    </location>
</feature>
<keyword evidence="2" id="KW-1185">Reference proteome</keyword>
<gene>
    <name evidence="1" type="ORF">RPERSI_LOCUS13330</name>
</gene>
<protein>
    <submittedName>
        <fullName evidence="1">32039_t:CDS:1</fullName>
    </submittedName>
</protein>
<sequence>FTADKLKCIPENIGKYKAMDIGQLRFLDSFQHMGMGLDKLVEWLGGKLKKFPLTVKHFTKKGYILEVDLEVPVHLHDFFANYPLASEKQIVSEDWLSLYNERLVYNKEVGSEKYMSGENALKFRQSLWMKEYIEENICKCKIAKVNEDEFG</sequence>
<organism evidence="1 2">
    <name type="scientific">Racocetra persica</name>
    <dbReference type="NCBI Taxonomy" id="160502"/>
    <lineage>
        <taxon>Eukaryota</taxon>
        <taxon>Fungi</taxon>
        <taxon>Fungi incertae sedis</taxon>
        <taxon>Mucoromycota</taxon>
        <taxon>Glomeromycotina</taxon>
        <taxon>Glomeromycetes</taxon>
        <taxon>Diversisporales</taxon>
        <taxon>Gigasporaceae</taxon>
        <taxon>Racocetra</taxon>
    </lineage>
</organism>
<feature type="non-terminal residue" evidence="1">
    <location>
        <position position="151"/>
    </location>
</feature>
<evidence type="ECO:0000313" key="2">
    <source>
        <dbReference type="Proteomes" id="UP000789920"/>
    </source>
</evidence>
<proteinExistence type="predicted"/>
<evidence type="ECO:0000313" key="1">
    <source>
        <dbReference type="EMBL" id="CAG8742863.1"/>
    </source>
</evidence>
<accession>A0ACA9QA31</accession>
<dbReference type="Proteomes" id="UP000789920">
    <property type="component" value="Unassembled WGS sequence"/>
</dbReference>
<reference evidence="1" key="1">
    <citation type="submission" date="2021-06" db="EMBL/GenBank/DDBJ databases">
        <authorList>
            <person name="Kallberg Y."/>
            <person name="Tangrot J."/>
            <person name="Rosling A."/>
        </authorList>
    </citation>
    <scope>NUCLEOTIDE SEQUENCE</scope>
    <source>
        <strain evidence="1">MA461A</strain>
    </source>
</reference>
<dbReference type="EMBL" id="CAJVQC010029537">
    <property type="protein sequence ID" value="CAG8742863.1"/>
    <property type="molecule type" value="Genomic_DNA"/>
</dbReference>